<dbReference type="RefSeq" id="XP_062770307.1">
    <property type="nucleotide sequence ID" value="XM_062907361.1"/>
</dbReference>
<comment type="caution">
    <text evidence="12">The sequence shown here is derived from an EMBL/GenBank/DDBJ whole genome shotgun (WGS) entry which is preliminary data.</text>
</comment>
<evidence type="ECO:0000313" key="13">
    <source>
        <dbReference type="Proteomes" id="UP001326199"/>
    </source>
</evidence>
<feature type="domain" description="Sec20 C-terminal" evidence="11">
    <location>
        <begin position="215"/>
        <end position="303"/>
    </location>
</feature>
<name>A0ABR0HXX5_9PEZI</name>
<dbReference type="Proteomes" id="UP001326199">
    <property type="component" value="Unassembled WGS sequence"/>
</dbReference>
<organism evidence="12 13">
    <name type="scientific">Podospora pseudopauciseta</name>
    <dbReference type="NCBI Taxonomy" id="2093780"/>
    <lineage>
        <taxon>Eukaryota</taxon>
        <taxon>Fungi</taxon>
        <taxon>Dikarya</taxon>
        <taxon>Ascomycota</taxon>
        <taxon>Pezizomycotina</taxon>
        <taxon>Sordariomycetes</taxon>
        <taxon>Sordariomycetidae</taxon>
        <taxon>Sordariales</taxon>
        <taxon>Podosporaceae</taxon>
        <taxon>Podospora</taxon>
    </lineage>
</organism>
<feature type="compositionally biased region" description="Basic and acidic residues" evidence="10">
    <location>
        <begin position="423"/>
        <end position="454"/>
    </location>
</feature>
<keyword evidence="13" id="KW-1185">Reference proteome</keyword>
<keyword evidence="8" id="KW-0472">Membrane</keyword>
<dbReference type="PANTHER" id="PTHR12825">
    <property type="entry name" value="BNIP1-RELATED"/>
    <property type="match status" value="1"/>
</dbReference>
<proteinExistence type="inferred from homology"/>
<feature type="compositionally biased region" description="Low complexity" evidence="10">
    <location>
        <begin position="150"/>
        <end position="164"/>
    </location>
</feature>
<evidence type="ECO:0000256" key="3">
    <source>
        <dbReference type="ARBA" id="ARBA00022692"/>
    </source>
</evidence>
<evidence type="ECO:0000256" key="2">
    <source>
        <dbReference type="ARBA" id="ARBA00022448"/>
    </source>
</evidence>
<comment type="subcellular location">
    <subcellularLocation>
        <location evidence="1">Endoplasmic reticulum membrane</location>
        <topology evidence="1">Single-pass type IV membrane protein</topology>
    </subcellularLocation>
</comment>
<evidence type="ECO:0000256" key="8">
    <source>
        <dbReference type="ARBA" id="ARBA00023136"/>
    </source>
</evidence>
<evidence type="ECO:0000313" key="12">
    <source>
        <dbReference type="EMBL" id="KAK4672985.1"/>
    </source>
</evidence>
<protein>
    <submittedName>
        <fullName evidence="12">Protein transport protein sec20</fullName>
    </submittedName>
</protein>
<evidence type="ECO:0000256" key="10">
    <source>
        <dbReference type="SAM" id="MobiDB-lite"/>
    </source>
</evidence>
<evidence type="ECO:0000256" key="9">
    <source>
        <dbReference type="ARBA" id="ARBA00037934"/>
    </source>
</evidence>
<keyword evidence="4" id="KW-0256">Endoplasmic reticulum</keyword>
<evidence type="ECO:0000259" key="11">
    <source>
        <dbReference type="Pfam" id="PF03908"/>
    </source>
</evidence>
<evidence type="ECO:0000256" key="7">
    <source>
        <dbReference type="ARBA" id="ARBA00023054"/>
    </source>
</evidence>
<dbReference type="InterPro" id="IPR005606">
    <property type="entry name" value="Sec20"/>
</dbReference>
<keyword evidence="2" id="KW-0813">Transport</keyword>
<feature type="region of interest" description="Disordered" evidence="10">
    <location>
        <begin position="150"/>
        <end position="210"/>
    </location>
</feature>
<dbReference type="PANTHER" id="PTHR12825:SF0">
    <property type="entry name" value="VESICLE TRANSPORT PROTEIN SEC20"/>
    <property type="match status" value="1"/>
</dbReference>
<dbReference type="Pfam" id="PF03908">
    <property type="entry name" value="Sec20"/>
    <property type="match status" value="1"/>
</dbReference>
<keyword evidence="6" id="KW-1133">Transmembrane helix</keyword>
<dbReference type="InterPro" id="IPR056173">
    <property type="entry name" value="Sec20_C"/>
</dbReference>
<evidence type="ECO:0000256" key="1">
    <source>
        <dbReference type="ARBA" id="ARBA00004163"/>
    </source>
</evidence>
<comment type="similarity">
    <text evidence="9">Belongs to the SEC20 family.</text>
</comment>
<keyword evidence="5" id="KW-0931">ER-Golgi transport</keyword>
<feature type="compositionally biased region" description="Polar residues" evidence="10">
    <location>
        <begin position="165"/>
        <end position="178"/>
    </location>
</feature>
<keyword evidence="7" id="KW-0175">Coiled coil</keyword>
<reference evidence="12 13" key="1">
    <citation type="journal article" date="2023" name="bioRxiv">
        <title>High-quality genome assemblies of four members of thePodospora anserinaspecies complex.</title>
        <authorList>
            <person name="Ament-Velasquez S.L."/>
            <person name="Vogan A.A."/>
            <person name="Wallerman O."/>
            <person name="Hartmann F."/>
            <person name="Gautier V."/>
            <person name="Silar P."/>
            <person name="Giraud T."/>
            <person name="Johannesson H."/>
        </authorList>
    </citation>
    <scope>NUCLEOTIDE SEQUENCE [LARGE SCALE GENOMIC DNA]</scope>
    <source>
        <strain evidence="12 13">CBS 411.78</strain>
    </source>
</reference>
<feature type="compositionally biased region" description="Basic and acidic residues" evidence="10">
    <location>
        <begin position="398"/>
        <end position="411"/>
    </location>
</feature>
<keyword evidence="3" id="KW-0812">Transmembrane</keyword>
<gene>
    <name evidence="12" type="primary">SEC20</name>
    <name evidence="12" type="ORF">QC763_107810</name>
</gene>
<sequence>MATIDTLSERLSALQETTAQLQELIHRLANLKFAPGSVPLTAEGEEESDNVATELSAEISSILREEEEELELLQEEILDLRGGRPGSESERRKQRLKEGTQRLENELKTARTTFRKAQLSAHHSLLAAQKLERQLLVASYAASASLANSTHSLTSSSSSSSSSSDLANQQQHSSSSLAGNKDPRTQLFTPKDLLRHRKPKPINPNDESSAVVNASSDLTLSLRRTHALIAAEVQKSAFASQTLAESSAALAELQKNYEGIDSLLSKSKNLVSTLLTTQKSDTWYLQTSLRLLLVTLGWLVFRRWLYGPLWWVVWLPLKLSYKTTRGVVNLAAGGGGGGQAEMEVVLPGGTTTRVVMGGEESVPTIEVAGPGVGEKQRVEGGEESYVESYVERVGRMVEDTLDQREREEGNKTGEGAVEEEEEREQKNPMKRMWEEDVDGEGEKQQQVELVRDEL</sequence>
<dbReference type="EMBL" id="JAFFHB010000001">
    <property type="protein sequence ID" value="KAK4672985.1"/>
    <property type="molecule type" value="Genomic_DNA"/>
</dbReference>
<evidence type="ECO:0000256" key="6">
    <source>
        <dbReference type="ARBA" id="ARBA00022989"/>
    </source>
</evidence>
<dbReference type="GeneID" id="87927704"/>
<accession>A0ABR0HXX5</accession>
<feature type="region of interest" description="Disordered" evidence="10">
    <location>
        <begin position="81"/>
        <end position="103"/>
    </location>
</feature>
<feature type="region of interest" description="Disordered" evidence="10">
    <location>
        <begin position="398"/>
        <end position="454"/>
    </location>
</feature>
<evidence type="ECO:0000256" key="4">
    <source>
        <dbReference type="ARBA" id="ARBA00022824"/>
    </source>
</evidence>
<evidence type="ECO:0000256" key="5">
    <source>
        <dbReference type="ARBA" id="ARBA00022892"/>
    </source>
</evidence>